<reference evidence="7 8" key="1">
    <citation type="journal article" date="2011" name="J. Bacteriol.">
        <title>Complete genome sequence of the industrial strain Ketogulonicigenium vulgare WSH-001.</title>
        <authorList>
            <person name="Liu L."/>
            <person name="Li Y."/>
            <person name="Zhang J."/>
            <person name="Zhou Z."/>
            <person name="Liu J."/>
            <person name="Li X."/>
            <person name="Zhou J."/>
            <person name="Du G."/>
            <person name="Wang L."/>
            <person name="Chen J."/>
        </authorList>
    </citation>
    <scope>NUCLEOTIDE SEQUENCE [LARGE SCALE GENOMIC DNA]</scope>
    <source>
        <strain evidence="7 8">WSH-001</strain>
    </source>
</reference>
<organism evidence="7 8">
    <name type="scientific">Ketogulonicigenium vulgare (strain WSH-001)</name>
    <dbReference type="NCBI Taxonomy" id="759362"/>
    <lineage>
        <taxon>Bacteria</taxon>
        <taxon>Pseudomonadati</taxon>
        <taxon>Pseudomonadota</taxon>
        <taxon>Alphaproteobacteria</taxon>
        <taxon>Rhodobacterales</taxon>
        <taxon>Roseobacteraceae</taxon>
        <taxon>Ketogulonicigenium</taxon>
    </lineage>
</organism>
<dbReference type="PATRIC" id="fig|759362.5.peg.1522"/>
<dbReference type="RefSeq" id="WP_013383211.1">
    <property type="nucleotide sequence ID" value="NC_017384.1"/>
</dbReference>
<dbReference type="GO" id="GO:0015171">
    <property type="term" value="F:amino acid transmembrane transporter activity"/>
    <property type="evidence" value="ECO:0007669"/>
    <property type="project" value="TreeGrafter"/>
</dbReference>
<feature type="transmembrane region" description="Helical" evidence="6">
    <location>
        <begin position="41"/>
        <end position="61"/>
    </location>
</feature>
<name>F9Y996_KETVW</name>
<evidence type="ECO:0000313" key="8">
    <source>
        <dbReference type="Proteomes" id="UP000000692"/>
    </source>
</evidence>
<dbReference type="EMBL" id="CP002018">
    <property type="protein sequence ID" value="AEM41313.1"/>
    <property type="molecule type" value="Genomic_DNA"/>
</dbReference>
<keyword evidence="8" id="KW-1185">Reference proteome</keyword>
<sequence>MTIAVFFAVLAFAVVNSITPGPNNLMVMASGANFGLKRTWPHLWGITLGFAVMVFTLGIALAGITAIMPTLHVILKVAAVAYMVYLAWKIANAAPVDDTVSTAQPLTFLQAAAFQWVNPKAWAGAVTAVAAYAPSGSFISTFWVGIAFIIAALPSVTLWCVAGQEMRRLLNTPARLRAFNITMAVLLLLSLIPILML</sequence>
<feature type="transmembrane region" description="Helical" evidence="6">
    <location>
        <begin position="73"/>
        <end position="91"/>
    </location>
</feature>
<evidence type="ECO:0000256" key="5">
    <source>
        <dbReference type="ARBA" id="ARBA00023136"/>
    </source>
</evidence>
<dbReference type="KEGG" id="kvl:KVU_1474"/>
<keyword evidence="4 6" id="KW-1133">Transmembrane helix</keyword>
<dbReference type="Proteomes" id="UP000000692">
    <property type="component" value="Chromosome"/>
</dbReference>
<proteinExistence type="predicted"/>
<protein>
    <submittedName>
        <fullName evidence="7">LysE family transport protein</fullName>
    </submittedName>
</protein>
<dbReference type="GO" id="GO:0033228">
    <property type="term" value="P:cysteine export across plasma membrane"/>
    <property type="evidence" value="ECO:0007669"/>
    <property type="project" value="TreeGrafter"/>
</dbReference>
<feature type="transmembrane region" description="Helical" evidence="6">
    <location>
        <begin position="174"/>
        <end position="196"/>
    </location>
</feature>
<accession>F9Y996</accession>
<dbReference type="AlphaFoldDB" id="F9Y996"/>
<feature type="transmembrane region" description="Helical" evidence="6">
    <location>
        <begin position="142"/>
        <end position="162"/>
    </location>
</feature>
<dbReference type="HOGENOM" id="CLU_079569_1_0_5"/>
<evidence type="ECO:0000256" key="6">
    <source>
        <dbReference type="SAM" id="Phobius"/>
    </source>
</evidence>
<gene>
    <name evidence="7" type="ordered locus">KVU_1474</name>
</gene>
<evidence type="ECO:0000256" key="1">
    <source>
        <dbReference type="ARBA" id="ARBA00004651"/>
    </source>
</evidence>
<dbReference type="OrthoDB" id="9812084at2"/>
<keyword evidence="3 6" id="KW-0812">Transmembrane</keyword>
<keyword evidence="2" id="KW-1003">Cell membrane</keyword>
<dbReference type="PANTHER" id="PTHR30086">
    <property type="entry name" value="ARGININE EXPORTER PROTEIN ARGO"/>
    <property type="match status" value="1"/>
</dbReference>
<evidence type="ECO:0000256" key="3">
    <source>
        <dbReference type="ARBA" id="ARBA00022692"/>
    </source>
</evidence>
<evidence type="ECO:0000256" key="2">
    <source>
        <dbReference type="ARBA" id="ARBA00022475"/>
    </source>
</evidence>
<evidence type="ECO:0000313" key="7">
    <source>
        <dbReference type="EMBL" id="AEM41313.1"/>
    </source>
</evidence>
<keyword evidence="5 6" id="KW-0472">Membrane</keyword>
<comment type="subcellular location">
    <subcellularLocation>
        <location evidence="1">Cell membrane</location>
        <topology evidence="1">Multi-pass membrane protein</topology>
    </subcellularLocation>
</comment>
<dbReference type="eggNOG" id="COG1280">
    <property type="taxonomic scope" value="Bacteria"/>
</dbReference>
<dbReference type="GO" id="GO:0005886">
    <property type="term" value="C:plasma membrane"/>
    <property type="evidence" value="ECO:0007669"/>
    <property type="project" value="UniProtKB-SubCell"/>
</dbReference>
<dbReference type="Pfam" id="PF01810">
    <property type="entry name" value="LysE"/>
    <property type="match status" value="1"/>
</dbReference>
<evidence type="ECO:0000256" key="4">
    <source>
        <dbReference type="ARBA" id="ARBA00022989"/>
    </source>
</evidence>
<dbReference type="PANTHER" id="PTHR30086:SF20">
    <property type="entry name" value="ARGININE EXPORTER PROTEIN ARGO-RELATED"/>
    <property type="match status" value="1"/>
</dbReference>
<dbReference type="InterPro" id="IPR001123">
    <property type="entry name" value="LeuE-type"/>
</dbReference>